<name>A0A0N1J592_LEPPY</name>
<gene>
    <name evidence="2" type="ORF">ABB37_02358</name>
</gene>
<proteinExistence type="predicted"/>
<dbReference type="RefSeq" id="XP_015662803.1">
    <property type="nucleotide sequence ID" value="XM_015799325.1"/>
</dbReference>
<dbReference type="GeneID" id="26902653"/>
<reference evidence="2 3" key="1">
    <citation type="submission" date="2015-07" db="EMBL/GenBank/DDBJ databases">
        <title>High-quality genome of monoxenous trypanosomatid Leptomonas pyrrhocoris.</title>
        <authorList>
            <person name="Flegontov P."/>
            <person name="Butenko A."/>
            <person name="Firsov S."/>
            <person name="Vlcek C."/>
            <person name="Logacheva M.D."/>
            <person name="Field M."/>
            <person name="Filatov D."/>
            <person name="Flegontova O."/>
            <person name="Gerasimov E."/>
            <person name="Jackson A.P."/>
            <person name="Kelly S."/>
            <person name="Opperdoes F."/>
            <person name="O'Reilly A."/>
            <person name="Votypka J."/>
            <person name="Yurchenko V."/>
            <person name="Lukes J."/>
        </authorList>
    </citation>
    <scope>NUCLEOTIDE SEQUENCE [LARGE SCALE GENOMIC DNA]</scope>
    <source>
        <strain evidence="2">H10</strain>
    </source>
</reference>
<keyword evidence="3" id="KW-1185">Reference proteome</keyword>
<feature type="compositionally biased region" description="Polar residues" evidence="1">
    <location>
        <begin position="332"/>
        <end position="342"/>
    </location>
</feature>
<dbReference type="Proteomes" id="UP000037923">
    <property type="component" value="Unassembled WGS sequence"/>
</dbReference>
<accession>A0A0N1J592</accession>
<feature type="region of interest" description="Disordered" evidence="1">
    <location>
        <begin position="463"/>
        <end position="499"/>
    </location>
</feature>
<dbReference type="VEuPathDB" id="TriTrypDB:LpyrH10_03_5090"/>
<dbReference type="OrthoDB" id="264300at2759"/>
<sequence length="926" mass="99751">MNSSTDLRSKEYAALNVTSSSVSAQATQSASNFNSFASVEAASTAEYHNLDELVYDPYKDENLQGIPSSPQVAGYLPQLHPTNPLTPQRPSQLLASRTQAVIEPRDISTTYGFCFYRHHGSKDVDVMNFGSATVPSFSSADVAVGSATRASDLLLPFVPTTVPQPPPPSPRRPISSVVAAVPSAAVEATTPRALCQFASSSSSSAAVVAADADAGAATSAVTNSTAAGAREAGPRTAPRHVYPSYNVHPVLPRPAHPFFQHDIPSKIGRRATRNSSININASASNLFPLSGSQGRWSAAATMASSLMSPRRNSSVVAPADGTARRVFGLSPQAPSQPFPSDSGTAGGGGGNGDPLDHQDLLESFSAARSTEYRKFVAPEQRQPQHTESLSSGLATCANTASDATAVDQVVPSGLLLSSLRDSSGHRLAHVSSPTSASSSSSASSRVHGPLCATSSGNCIITTSHVPPARTSPRGSLRSFTSGKCAQASSPLQHSTSVKHGQRASGLRFAPLFAAGAAAAAAAGTSSTRTQQAPARAARAYSRRDVRRGRWRLSIAREECEARAALEEEESFEAIRTLPASCAVWRSYIDPACSDDDDALGHYLLARINGAEEEVDEAAEKSSSEELHNLLEKLRKHQTSRDERCTAGTTATAAAAPHPAFLTAAKRLVMLEEIRRAAIINAEKEFFHEGVCRPQAYAHRVLTVGTLPLERFLRWWIGVYRARKIVHAGQRARLCAVEQKARADLITSSRGLAARHACMMAALLEEEHYFRTQLELLQTQDAAWTGVVLMRLQAHVELFTLLYGGTMRQTRVCERVQGTTVFRGLILTEAATRSALAAEEDEEWRRIPLAMQLRWMVLSGEPHARALVVQAESTQRRDVEQVIYALTVHYTMRDVELQEMDARRSWDAPWREAMTLLAETADMREEL</sequence>
<feature type="compositionally biased region" description="Polar residues" evidence="1">
    <location>
        <begin position="477"/>
        <end position="498"/>
    </location>
</feature>
<comment type="caution">
    <text evidence="2">The sequence shown here is derived from an EMBL/GenBank/DDBJ whole genome shotgun (WGS) entry which is preliminary data.</text>
</comment>
<feature type="region of interest" description="Disordered" evidence="1">
    <location>
        <begin position="327"/>
        <end position="358"/>
    </location>
</feature>
<dbReference type="AlphaFoldDB" id="A0A0N1J592"/>
<evidence type="ECO:0000313" key="2">
    <source>
        <dbReference type="EMBL" id="KPA84364.1"/>
    </source>
</evidence>
<evidence type="ECO:0000313" key="3">
    <source>
        <dbReference type="Proteomes" id="UP000037923"/>
    </source>
</evidence>
<evidence type="ECO:0000256" key="1">
    <source>
        <dbReference type="SAM" id="MobiDB-lite"/>
    </source>
</evidence>
<feature type="compositionally biased region" description="Low complexity" evidence="1">
    <location>
        <begin position="431"/>
        <end position="444"/>
    </location>
</feature>
<organism evidence="2 3">
    <name type="scientific">Leptomonas pyrrhocoris</name>
    <name type="common">Firebug parasite</name>
    <dbReference type="NCBI Taxonomy" id="157538"/>
    <lineage>
        <taxon>Eukaryota</taxon>
        <taxon>Discoba</taxon>
        <taxon>Euglenozoa</taxon>
        <taxon>Kinetoplastea</taxon>
        <taxon>Metakinetoplastina</taxon>
        <taxon>Trypanosomatida</taxon>
        <taxon>Trypanosomatidae</taxon>
        <taxon>Leishmaniinae</taxon>
        <taxon>Leptomonas</taxon>
    </lineage>
</organism>
<feature type="region of interest" description="Disordered" evidence="1">
    <location>
        <begin position="425"/>
        <end position="448"/>
    </location>
</feature>
<dbReference type="OMA" id="CANTASD"/>
<dbReference type="EMBL" id="LGTL01000003">
    <property type="protein sequence ID" value="KPA84364.1"/>
    <property type="molecule type" value="Genomic_DNA"/>
</dbReference>
<protein>
    <submittedName>
        <fullName evidence="2">Uncharacterized protein</fullName>
    </submittedName>
</protein>